<dbReference type="AlphaFoldDB" id="A0A317QFA3"/>
<evidence type="ECO:0000313" key="2">
    <source>
        <dbReference type="Proteomes" id="UP000246661"/>
    </source>
</evidence>
<reference evidence="2" key="1">
    <citation type="submission" date="2018-05" db="EMBL/GenBank/DDBJ databases">
        <authorList>
            <person name="Klenk H.-P."/>
            <person name="Huntemann M."/>
            <person name="Clum A."/>
            <person name="Pillay M."/>
            <person name="Palaniappan K."/>
            <person name="Varghese N."/>
            <person name="Mikhailova N."/>
            <person name="Stamatis D."/>
            <person name="Reddy T."/>
            <person name="Daum C."/>
            <person name="Shapiro N."/>
            <person name="Ivanova N."/>
            <person name="Kyrpides N."/>
            <person name="Woyke T."/>
        </authorList>
    </citation>
    <scope>NUCLEOTIDE SEQUENCE [LARGE SCALE GENOMIC DNA]</scope>
    <source>
        <strain evidence="2">DSM 45417</strain>
    </source>
</reference>
<comment type="caution">
    <text evidence="1">The sequence shown here is derived from an EMBL/GenBank/DDBJ whole genome shotgun (WGS) entry which is preliminary data.</text>
</comment>
<dbReference type="Proteomes" id="UP000246661">
    <property type="component" value="Unassembled WGS sequence"/>
</dbReference>
<accession>A0A317QFA3</accession>
<protein>
    <submittedName>
        <fullName evidence="1">Uncharacterized protein</fullName>
    </submittedName>
</protein>
<gene>
    <name evidence="1" type="ORF">JD79_00887</name>
</gene>
<sequence length="60" mass="6457">MGGTRGVDAGTVGRHGQRQSAKVLALAWTVVHRDEQADVQRHKDLFAGLRVKPLSVPPGE</sequence>
<proteinExistence type="predicted"/>
<keyword evidence="2" id="KW-1185">Reference proteome</keyword>
<name>A0A317QFA3_9ACTN</name>
<evidence type="ECO:0000313" key="1">
    <source>
        <dbReference type="EMBL" id="PWW21749.1"/>
    </source>
</evidence>
<organism evidence="1 2">
    <name type="scientific">Geodermatophilus normandii</name>
    <dbReference type="NCBI Taxonomy" id="1137989"/>
    <lineage>
        <taxon>Bacteria</taxon>
        <taxon>Bacillati</taxon>
        <taxon>Actinomycetota</taxon>
        <taxon>Actinomycetes</taxon>
        <taxon>Geodermatophilales</taxon>
        <taxon>Geodermatophilaceae</taxon>
        <taxon>Geodermatophilus</taxon>
    </lineage>
</organism>
<dbReference type="EMBL" id="QGTX01000001">
    <property type="protein sequence ID" value="PWW21749.1"/>
    <property type="molecule type" value="Genomic_DNA"/>
</dbReference>